<proteinExistence type="predicted"/>
<reference evidence="6 7" key="1">
    <citation type="submission" date="2016-10" db="EMBL/GenBank/DDBJ databases">
        <authorList>
            <person name="de Groot N.N."/>
        </authorList>
    </citation>
    <scope>NUCLEOTIDE SEQUENCE [LARGE SCALE GENOMIC DNA]</scope>
    <source>
        <strain evidence="6 7">DSM 22126</strain>
    </source>
</reference>
<dbReference type="InterPro" id="IPR050109">
    <property type="entry name" value="HTH-type_TetR-like_transc_reg"/>
</dbReference>
<name>A0A1H1PU26_9CELL</name>
<gene>
    <name evidence="6" type="ORF">SAMN04489860_0904</name>
</gene>
<accession>A0A1H1PU26</accession>
<evidence type="ECO:0000256" key="3">
    <source>
        <dbReference type="ARBA" id="ARBA00023163"/>
    </source>
</evidence>
<dbReference type="AlphaFoldDB" id="A0A1H1PU26"/>
<dbReference type="PANTHER" id="PTHR30055">
    <property type="entry name" value="HTH-TYPE TRANSCRIPTIONAL REGULATOR RUTR"/>
    <property type="match status" value="1"/>
</dbReference>
<feature type="domain" description="HTH tetR-type" evidence="5">
    <location>
        <begin position="12"/>
        <end position="72"/>
    </location>
</feature>
<evidence type="ECO:0000313" key="7">
    <source>
        <dbReference type="Proteomes" id="UP000185663"/>
    </source>
</evidence>
<evidence type="ECO:0000256" key="4">
    <source>
        <dbReference type="PROSITE-ProRule" id="PRU00335"/>
    </source>
</evidence>
<dbReference type="eggNOG" id="COG1309">
    <property type="taxonomic scope" value="Bacteria"/>
</dbReference>
<dbReference type="PROSITE" id="PS50977">
    <property type="entry name" value="HTH_TETR_2"/>
    <property type="match status" value="1"/>
</dbReference>
<dbReference type="SUPFAM" id="SSF46689">
    <property type="entry name" value="Homeodomain-like"/>
    <property type="match status" value="1"/>
</dbReference>
<dbReference type="GO" id="GO:0000976">
    <property type="term" value="F:transcription cis-regulatory region binding"/>
    <property type="evidence" value="ECO:0007669"/>
    <property type="project" value="TreeGrafter"/>
</dbReference>
<sequence length="223" mass="23369">MTQATPARRGPDDRRRELLAAAVADADENGLRGVTAATVAQRAGRSKALVFHYFGSAHGLHGAVARVAIEELDAALRAPESVPPAERPTRIAHAYLDAVAEHEAIWRDLWGGALVDVDTDEMLTAVRESLVGRMSLSATSIGFTPTPRLAALARGWVALAENLTATWLTHDGGTAAGRLTRDDVESLLVASMSVLLPELPDPPRSTLAGITGAVGRAEDGSAG</sequence>
<dbReference type="Pfam" id="PF21943">
    <property type="entry name" value="TetR_C_46"/>
    <property type="match status" value="1"/>
</dbReference>
<dbReference type="STRING" id="545619.SAMN04489860_0904"/>
<organism evidence="6 7">
    <name type="scientific">Paraoerskovia marina</name>
    <dbReference type="NCBI Taxonomy" id="545619"/>
    <lineage>
        <taxon>Bacteria</taxon>
        <taxon>Bacillati</taxon>
        <taxon>Actinomycetota</taxon>
        <taxon>Actinomycetes</taxon>
        <taxon>Micrococcales</taxon>
        <taxon>Cellulomonadaceae</taxon>
        <taxon>Paraoerskovia</taxon>
    </lineage>
</organism>
<dbReference type="Proteomes" id="UP000185663">
    <property type="component" value="Chromosome I"/>
</dbReference>
<dbReference type="InterPro" id="IPR001647">
    <property type="entry name" value="HTH_TetR"/>
</dbReference>
<evidence type="ECO:0000256" key="2">
    <source>
        <dbReference type="ARBA" id="ARBA00023125"/>
    </source>
</evidence>
<evidence type="ECO:0000259" key="5">
    <source>
        <dbReference type="PROSITE" id="PS50977"/>
    </source>
</evidence>
<keyword evidence="7" id="KW-1185">Reference proteome</keyword>
<dbReference type="GO" id="GO:0003700">
    <property type="term" value="F:DNA-binding transcription factor activity"/>
    <property type="evidence" value="ECO:0007669"/>
    <property type="project" value="TreeGrafter"/>
</dbReference>
<keyword evidence="1" id="KW-0805">Transcription regulation</keyword>
<dbReference type="Pfam" id="PF00440">
    <property type="entry name" value="TetR_N"/>
    <property type="match status" value="1"/>
</dbReference>
<protein>
    <submittedName>
        <fullName evidence="6">DNA-binding transcriptional regulator, AcrR family</fullName>
    </submittedName>
</protein>
<dbReference type="OrthoDB" id="3210235at2"/>
<dbReference type="EMBL" id="LT629776">
    <property type="protein sequence ID" value="SDS14626.1"/>
    <property type="molecule type" value="Genomic_DNA"/>
</dbReference>
<feature type="DNA-binding region" description="H-T-H motif" evidence="4">
    <location>
        <begin position="35"/>
        <end position="54"/>
    </location>
</feature>
<dbReference type="PANTHER" id="PTHR30055:SF234">
    <property type="entry name" value="HTH-TYPE TRANSCRIPTIONAL REGULATOR BETI"/>
    <property type="match status" value="1"/>
</dbReference>
<keyword evidence="2 4" id="KW-0238">DNA-binding</keyword>
<evidence type="ECO:0000256" key="1">
    <source>
        <dbReference type="ARBA" id="ARBA00023015"/>
    </source>
</evidence>
<dbReference type="InterPro" id="IPR009057">
    <property type="entry name" value="Homeodomain-like_sf"/>
</dbReference>
<dbReference type="InterPro" id="IPR054129">
    <property type="entry name" value="DesT_TetR_C"/>
</dbReference>
<keyword evidence="3" id="KW-0804">Transcription</keyword>
<evidence type="ECO:0000313" key="6">
    <source>
        <dbReference type="EMBL" id="SDS14626.1"/>
    </source>
</evidence>
<dbReference type="RefSeq" id="WP_083371740.1">
    <property type="nucleotide sequence ID" value="NZ_LT629776.1"/>
</dbReference>
<dbReference type="Gene3D" id="1.10.357.10">
    <property type="entry name" value="Tetracycline Repressor, domain 2"/>
    <property type="match status" value="1"/>
</dbReference>